<proteinExistence type="predicted"/>
<feature type="compositionally biased region" description="Basic and acidic residues" evidence="1">
    <location>
        <begin position="450"/>
        <end position="460"/>
    </location>
</feature>
<feature type="compositionally biased region" description="Basic and acidic residues" evidence="1">
    <location>
        <begin position="474"/>
        <end position="484"/>
    </location>
</feature>
<feature type="compositionally biased region" description="Acidic residues" evidence="1">
    <location>
        <begin position="150"/>
        <end position="159"/>
    </location>
</feature>
<evidence type="ECO:0000313" key="2">
    <source>
        <dbReference type="EMBL" id="WWD02172.1"/>
    </source>
</evidence>
<protein>
    <recommendedName>
        <fullName evidence="4">RING-type domain-containing protein</fullName>
    </recommendedName>
</protein>
<gene>
    <name evidence="2" type="ORF">V865_000210</name>
</gene>
<feature type="compositionally biased region" description="Basic residues" evidence="1">
    <location>
        <begin position="461"/>
        <end position="473"/>
    </location>
</feature>
<name>A0AAX4K6V4_9TREE</name>
<dbReference type="EMBL" id="CP144089">
    <property type="protein sequence ID" value="WWD02172.1"/>
    <property type="molecule type" value="Genomic_DNA"/>
</dbReference>
<accession>A0AAX4K6V4</accession>
<feature type="compositionally biased region" description="Low complexity" evidence="1">
    <location>
        <begin position="38"/>
        <end position="56"/>
    </location>
</feature>
<dbReference type="RefSeq" id="XP_066080139.1">
    <property type="nucleotide sequence ID" value="XM_066224042.1"/>
</dbReference>
<evidence type="ECO:0000313" key="3">
    <source>
        <dbReference type="Proteomes" id="UP001358614"/>
    </source>
</evidence>
<organism evidence="2 3">
    <name type="scientific">Kwoniella europaea PYCC6329</name>
    <dbReference type="NCBI Taxonomy" id="1423913"/>
    <lineage>
        <taxon>Eukaryota</taxon>
        <taxon>Fungi</taxon>
        <taxon>Dikarya</taxon>
        <taxon>Basidiomycota</taxon>
        <taxon>Agaricomycotina</taxon>
        <taxon>Tremellomycetes</taxon>
        <taxon>Tremellales</taxon>
        <taxon>Cryptococcaceae</taxon>
        <taxon>Kwoniella</taxon>
    </lineage>
</organism>
<keyword evidence="3" id="KW-1185">Reference proteome</keyword>
<dbReference type="KEGG" id="ker:91099014"/>
<feature type="region of interest" description="Disordered" evidence="1">
    <location>
        <begin position="443"/>
        <end position="484"/>
    </location>
</feature>
<reference evidence="2 3" key="1">
    <citation type="submission" date="2024-01" db="EMBL/GenBank/DDBJ databases">
        <title>Comparative genomics of Cryptococcus and Kwoniella reveals pathogenesis evolution and contrasting modes of karyotype evolution via chromosome fusion or intercentromeric recombination.</title>
        <authorList>
            <person name="Coelho M.A."/>
            <person name="David-Palma M."/>
            <person name="Shea T."/>
            <person name="Bowers K."/>
            <person name="McGinley-Smith S."/>
            <person name="Mohammad A.W."/>
            <person name="Gnirke A."/>
            <person name="Yurkov A.M."/>
            <person name="Nowrousian M."/>
            <person name="Sun S."/>
            <person name="Cuomo C.A."/>
            <person name="Heitman J."/>
        </authorList>
    </citation>
    <scope>NUCLEOTIDE SEQUENCE [LARGE SCALE GENOMIC DNA]</scope>
    <source>
        <strain evidence="2 3">PYCC6329</strain>
    </source>
</reference>
<dbReference type="Proteomes" id="UP001358614">
    <property type="component" value="Chromosome 1"/>
</dbReference>
<evidence type="ECO:0000256" key="1">
    <source>
        <dbReference type="SAM" id="MobiDB-lite"/>
    </source>
</evidence>
<feature type="compositionally biased region" description="Basic and acidic residues" evidence="1">
    <location>
        <begin position="92"/>
        <end position="105"/>
    </location>
</feature>
<dbReference type="AlphaFoldDB" id="A0AAX4K6V4"/>
<evidence type="ECO:0008006" key="4">
    <source>
        <dbReference type="Google" id="ProtNLM"/>
    </source>
</evidence>
<feature type="compositionally biased region" description="Low complexity" evidence="1">
    <location>
        <begin position="1"/>
        <end position="23"/>
    </location>
</feature>
<sequence length="522" mass="58037">MSYSPEVSSVFGSPSSSSLSSSPDVHHAGPSYRRRRSPSSSSESGSDTDSSLGDTPLVNRPIYRPRNNPDIPSPPLAEPRNGNHIAAVNRRRNLDETLDVRRGDQRGLSQILQDRRRGQPDGNADAGVGGSRDSQQPATRPSGRRNTIVEVDDDSDDDIVFTGENRNPNPNPNPPPNLRHILRRVQPPEAHGAIRERANHNHNARGMILRAPSPGRFRRMMDEIDELLDRRGEAHDAIINDQEDERRRQILSPPVAVPVPPRRIGLGGGGLFRRNAPPQAQNPADELNNVGAPGWPAHFGQIFRFANGRGDPDMAEMEMGIHLRGLGMFGGGIRHQQQQEDIQTILSKISPPSYPKTMVTKGFTNEFDMDSVVRNEPIELDDEGNIIKNNTIKKKECLICSECHLPLLVSSAYKSPSDKLWVLRCGHLLDEYCLNSLQTPQTPQELSSVIRHETTDGTPEKKRRRKNASRKVKKPDPPRPDEYTFRCPVTGCGKEHKSVHFVDDEEGRWKAKDGEGALPAYA</sequence>
<feature type="region of interest" description="Disordered" evidence="1">
    <location>
        <begin position="1"/>
        <end position="180"/>
    </location>
</feature>
<dbReference type="GeneID" id="91099014"/>